<dbReference type="Proteomes" id="UP001190700">
    <property type="component" value="Unassembled WGS sequence"/>
</dbReference>
<dbReference type="CDD" id="cd06257">
    <property type="entry name" value="DnaJ"/>
    <property type="match status" value="1"/>
</dbReference>
<reference evidence="3 4" key="1">
    <citation type="journal article" date="2015" name="Genome Biol. Evol.">
        <title>Comparative Genomics of a Bacterivorous Green Alga Reveals Evolutionary Causalities and Consequences of Phago-Mixotrophic Mode of Nutrition.</title>
        <authorList>
            <person name="Burns J.A."/>
            <person name="Paasch A."/>
            <person name="Narechania A."/>
            <person name="Kim E."/>
        </authorList>
    </citation>
    <scope>NUCLEOTIDE SEQUENCE [LARGE SCALE GENOMIC DNA]</scope>
    <source>
        <strain evidence="3 4">PLY_AMNH</strain>
    </source>
</reference>
<name>A0AAE0CG46_9CHLO</name>
<feature type="region of interest" description="Disordered" evidence="1">
    <location>
        <begin position="11"/>
        <end position="36"/>
    </location>
</feature>
<dbReference type="PROSITE" id="PS00636">
    <property type="entry name" value="DNAJ_1"/>
    <property type="match status" value="1"/>
</dbReference>
<proteinExistence type="predicted"/>
<evidence type="ECO:0000313" key="4">
    <source>
        <dbReference type="Proteomes" id="UP001190700"/>
    </source>
</evidence>
<dbReference type="InterPro" id="IPR036869">
    <property type="entry name" value="J_dom_sf"/>
</dbReference>
<feature type="domain" description="J" evidence="2">
    <location>
        <begin position="519"/>
        <end position="580"/>
    </location>
</feature>
<gene>
    <name evidence="3" type="ORF">CYMTET_37015</name>
</gene>
<feature type="region of interest" description="Disordered" evidence="1">
    <location>
        <begin position="214"/>
        <end position="243"/>
    </location>
</feature>
<dbReference type="InterPro" id="IPR052758">
    <property type="entry name" value="SRC_co-chaperone"/>
</dbReference>
<feature type="compositionally biased region" description="Pro residues" evidence="1">
    <location>
        <begin position="15"/>
        <end position="24"/>
    </location>
</feature>
<feature type="compositionally biased region" description="Acidic residues" evidence="1">
    <location>
        <begin position="665"/>
        <end position="674"/>
    </location>
</feature>
<dbReference type="Gene3D" id="1.10.287.110">
    <property type="entry name" value="DnaJ domain"/>
    <property type="match status" value="1"/>
</dbReference>
<dbReference type="AlphaFoldDB" id="A0AAE0CG46"/>
<dbReference type="InterPro" id="IPR018253">
    <property type="entry name" value="DnaJ_domain_CS"/>
</dbReference>
<dbReference type="InterPro" id="IPR011990">
    <property type="entry name" value="TPR-like_helical_dom_sf"/>
</dbReference>
<evidence type="ECO:0000256" key="1">
    <source>
        <dbReference type="SAM" id="MobiDB-lite"/>
    </source>
</evidence>
<dbReference type="Pfam" id="PF00226">
    <property type="entry name" value="DnaJ"/>
    <property type="match status" value="1"/>
</dbReference>
<sequence length="683" mass="76008">MTRASVRLLKLSSPPCAPSPPCSPGPKAHSAAESKSPFQAHGLAGSAHSSDAVRDWPVGFFVAGSSLDGVNGLFKRTENNVRMPHSFSLTYENKRTGWCMAFVNSQNEGYVPVGRTQTEWLFIDKEWRDRFGHKGDTYLPGAGKSWQHLHRQTHTGPEGFQRGDRVEMRTRVPEFWDSGDRAQIVSTRVGAGEEDQDAQYTIKLEKNSKTFRTQAWRMSKLRPGEENAGQTASDTPSADDTEELPWQVVAIMSEDKMQEMQQRQNHRDQSLRTALNGVGLAVLPPGSSEAAPPPPPPGVETRSAAWVSAEAAHSDRRFEDAAELYREAALAQPEADHWPRATLSVLSASCHRRAGNPLAALAAASEALSLFPQYKSALHEKGLALLEAGRPGQAVEELEKLLRVDRSWPDLSEWLVRGHVLARRRGSGPVVTGITVGATVEAVDTAHGYWFKGDRATVVGLGTSDAPLAIKLERSRRLLHTQVGRFRVADGRRLLPGAAVSSADVTSGAGPKLEDKLASHYEILGVPVDFTAEEIKLVYRQASRRMHPDKGGSADAFQRMVSAHAVLSDPEKRKAYDLGKDLQVEPDMGLDSVQKEVEQRYFPERYGFWVFGDPHAKKREMEAAEREQRERENRWQEEADLKRRQQQEHLEEAQHKARRDRLGLEEDSVDDAEDEIIRERSEL</sequence>
<dbReference type="EMBL" id="LGRX02024669">
    <property type="protein sequence ID" value="KAK3253743.1"/>
    <property type="molecule type" value="Genomic_DNA"/>
</dbReference>
<protein>
    <recommendedName>
        <fullName evidence="2">J domain-containing protein</fullName>
    </recommendedName>
</protein>
<evidence type="ECO:0000259" key="2">
    <source>
        <dbReference type="PROSITE" id="PS50076"/>
    </source>
</evidence>
<dbReference type="SUPFAM" id="SSF48452">
    <property type="entry name" value="TPR-like"/>
    <property type="match status" value="1"/>
</dbReference>
<dbReference type="PANTHER" id="PTHR44200">
    <property type="entry name" value="DNAJ HOMOLOG SUBFAMILY C MEMBER 7"/>
    <property type="match status" value="1"/>
</dbReference>
<dbReference type="SMART" id="SM00271">
    <property type="entry name" value="DnaJ"/>
    <property type="match status" value="1"/>
</dbReference>
<feature type="region of interest" description="Disordered" evidence="1">
    <location>
        <begin position="620"/>
        <end position="683"/>
    </location>
</feature>
<organism evidence="3 4">
    <name type="scientific">Cymbomonas tetramitiformis</name>
    <dbReference type="NCBI Taxonomy" id="36881"/>
    <lineage>
        <taxon>Eukaryota</taxon>
        <taxon>Viridiplantae</taxon>
        <taxon>Chlorophyta</taxon>
        <taxon>Pyramimonadophyceae</taxon>
        <taxon>Pyramimonadales</taxon>
        <taxon>Pyramimonadaceae</taxon>
        <taxon>Cymbomonas</taxon>
    </lineage>
</organism>
<keyword evidence="4" id="KW-1185">Reference proteome</keyword>
<dbReference type="InterPro" id="IPR001623">
    <property type="entry name" value="DnaJ_domain"/>
</dbReference>
<dbReference type="Gene3D" id="1.25.40.10">
    <property type="entry name" value="Tetratricopeptide repeat domain"/>
    <property type="match status" value="1"/>
</dbReference>
<dbReference type="SUPFAM" id="SSF46565">
    <property type="entry name" value="Chaperone J-domain"/>
    <property type="match status" value="1"/>
</dbReference>
<dbReference type="PANTHER" id="PTHR44200:SF1">
    <property type="entry name" value="DNAJ HOMOLOG SUBFAMILY C MEMBER 7"/>
    <property type="match status" value="1"/>
</dbReference>
<dbReference type="PROSITE" id="PS50076">
    <property type="entry name" value="DNAJ_2"/>
    <property type="match status" value="1"/>
</dbReference>
<comment type="caution">
    <text evidence="3">The sequence shown here is derived from an EMBL/GenBank/DDBJ whole genome shotgun (WGS) entry which is preliminary data.</text>
</comment>
<evidence type="ECO:0000313" key="3">
    <source>
        <dbReference type="EMBL" id="KAK3253743.1"/>
    </source>
</evidence>
<feature type="compositionally biased region" description="Basic and acidic residues" evidence="1">
    <location>
        <begin position="620"/>
        <end position="664"/>
    </location>
</feature>
<accession>A0AAE0CG46</accession>
<dbReference type="PRINTS" id="PR00625">
    <property type="entry name" value="JDOMAIN"/>
</dbReference>